<name>A0A834TRV5_9FABA</name>
<feature type="region of interest" description="Disordered" evidence="1">
    <location>
        <begin position="1"/>
        <end position="25"/>
    </location>
</feature>
<proteinExistence type="predicted"/>
<dbReference type="EMBL" id="JAAIUW010000006">
    <property type="protein sequence ID" value="KAF7826817.1"/>
    <property type="molecule type" value="Genomic_DNA"/>
</dbReference>
<accession>A0A834TRV5</accession>
<organism evidence="2 3">
    <name type="scientific">Senna tora</name>
    <dbReference type="NCBI Taxonomy" id="362788"/>
    <lineage>
        <taxon>Eukaryota</taxon>
        <taxon>Viridiplantae</taxon>
        <taxon>Streptophyta</taxon>
        <taxon>Embryophyta</taxon>
        <taxon>Tracheophyta</taxon>
        <taxon>Spermatophyta</taxon>
        <taxon>Magnoliopsida</taxon>
        <taxon>eudicotyledons</taxon>
        <taxon>Gunneridae</taxon>
        <taxon>Pentapetalae</taxon>
        <taxon>rosids</taxon>
        <taxon>fabids</taxon>
        <taxon>Fabales</taxon>
        <taxon>Fabaceae</taxon>
        <taxon>Caesalpinioideae</taxon>
        <taxon>Cassia clade</taxon>
        <taxon>Senna</taxon>
    </lineage>
</organism>
<gene>
    <name evidence="2" type="ORF">G2W53_017981</name>
</gene>
<dbReference type="AlphaFoldDB" id="A0A834TRV5"/>
<keyword evidence="3" id="KW-1185">Reference proteome</keyword>
<protein>
    <submittedName>
        <fullName evidence="2">Uncharacterized protein</fullName>
    </submittedName>
</protein>
<evidence type="ECO:0000313" key="2">
    <source>
        <dbReference type="EMBL" id="KAF7826817.1"/>
    </source>
</evidence>
<dbReference type="Proteomes" id="UP000634136">
    <property type="component" value="Unassembled WGS sequence"/>
</dbReference>
<sequence>MAPLLPHIPPLDALTDEDLESIQEI</sequence>
<comment type="caution">
    <text evidence="2">The sequence shown here is derived from an EMBL/GenBank/DDBJ whole genome shotgun (WGS) entry which is preliminary data.</text>
</comment>
<feature type="compositionally biased region" description="Acidic residues" evidence="1">
    <location>
        <begin position="14"/>
        <end position="25"/>
    </location>
</feature>
<reference evidence="2" key="1">
    <citation type="submission" date="2020-09" db="EMBL/GenBank/DDBJ databases">
        <title>Genome-Enabled Discovery of Anthraquinone Biosynthesis in Senna tora.</title>
        <authorList>
            <person name="Kang S.-H."/>
            <person name="Pandey R.P."/>
            <person name="Lee C.-M."/>
            <person name="Sim J.-S."/>
            <person name="Jeong J.-T."/>
            <person name="Choi B.-S."/>
            <person name="Jung M."/>
            <person name="Ginzburg D."/>
            <person name="Zhao K."/>
            <person name="Won S.Y."/>
            <person name="Oh T.-J."/>
            <person name="Yu Y."/>
            <person name="Kim N.-H."/>
            <person name="Lee O.R."/>
            <person name="Lee T.-H."/>
            <person name="Bashyal P."/>
            <person name="Kim T.-S."/>
            <person name="Lee W.-H."/>
            <person name="Kawkins C."/>
            <person name="Kim C.-K."/>
            <person name="Kim J.S."/>
            <person name="Ahn B.O."/>
            <person name="Rhee S.Y."/>
            <person name="Sohng J.K."/>
        </authorList>
    </citation>
    <scope>NUCLEOTIDE SEQUENCE</scope>
    <source>
        <tissue evidence="2">Leaf</tissue>
    </source>
</reference>
<evidence type="ECO:0000256" key="1">
    <source>
        <dbReference type="SAM" id="MobiDB-lite"/>
    </source>
</evidence>
<evidence type="ECO:0000313" key="3">
    <source>
        <dbReference type="Proteomes" id="UP000634136"/>
    </source>
</evidence>